<dbReference type="RefSeq" id="WP_066199353.1">
    <property type="nucleotide sequence ID" value="NZ_JAFDQP010000002.1"/>
</dbReference>
<dbReference type="SUPFAM" id="SSF51735">
    <property type="entry name" value="NAD(P)-binding Rossmann-fold domains"/>
    <property type="match status" value="1"/>
</dbReference>
<dbReference type="InterPro" id="IPR057326">
    <property type="entry name" value="KR_dom"/>
</dbReference>
<evidence type="ECO:0000256" key="3">
    <source>
        <dbReference type="RuleBase" id="RU000363"/>
    </source>
</evidence>
<evidence type="ECO:0000256" key="1">
    <source>
        <dbReference type="ARBA" id="ARBA00006484"/>
    </source>
</evidence>
<dbReference type="FunFam" id="3.40.50.720:FF:000084">
    <property type="entry name" value="Short-chain dehydrogenase reductase"/>
    <property type="match status" value="1"/>
</dbReference>
<proteinExistence type="inferred from homology"/>
<feature type="domain" description="Ketoreductase" evidence="4">
    <location>
        <begin position="7"/>
        <end position="203"/>
    </location>
</feature>
<dbReference type="PRINTS" id="PR00080">
    <property type="entry name" value="SDRFAMILY"/>
</dbReference>
<reference evidence="5 6" key="1">
    <citation type="journal article" date="2010" name="Int. J. Syst. Evol. Microbiol.">
        <title>Bacillus horneckiae sp. nov., isolated from a spacecraft-assembly clean room.</title>
        <authorList>
            <person name="Vaishampayan P."/>
            <person name="Probst A."/>
            <person name="Krishnamurthi S."/>
            <person name="Ghosh S."/>
            <person name="Osman S."/>
            <person name="McDowall A."/>
            <person name="Ruckmani A."/>
            <person name="Mayilraj S."/>
            <person name="Venkateswaran K."/>
        </authorList>
    </citation>
    <scope>NUCLEOTIDE SEQUENCE [LARGE SCALE GENOMIC DNA]</scope>
    <source>
        <strain evidence="6">1PO1SC</strain>
    </source>
</reference>
<dbReference type="PRINTS" id="PR00081">
    <property type="entry name" value="GDHRDH"/>
</dbReference>
<protein>
    <submittedName>
        <fullName evidence="5">3-hydroxyacyl-CoA dehydrogenase</fullName>
    </submittedName>
</protein>
<comment type="similarity">
    <text evidence="1 3">Belongs to the short-chain dehydrogenases/reductases (SDR) family.</text>
</comment>
<dbReference type="PANTHER" id="PTHR45024">
    <property type="entry name" value="DEHYDROGENASES, SHORT CHAIN"/>
    <property type="match status" value="1"/>
</dbReference>
<gene>
    <name evidence="5" type="ORF">CWS20_05115</name>
</gene>
<evidence type="ECO:0000256" key="2">
    <source>
        <dbReference type="ARBA" id="ARBA00023002"/>
    </source>
</evidence>
<organism evidence="5 6">
    <name type="scientific">Cytobacillus horneckiae</name>
    <dbReference type="NCBI Taxonomy" id="549687"/>
    <lineage>
        <taxon>Bacteria</taxon>
        <taxon>Bacillati</taxon>
        <taxon>Bacillota</taxon>
        <taxon>Bacilli</taxon>
        <taxon>Bacillales</taxon>
        <taxon>Bacillaceae</taxon>
        <taxon>Cytobacillus</taxon>
    </lineage>
</organism>
<dbReference type="Gene3D" id="3.40.50.720">
    <property type="entry name" value="NAD(P)-binding Rossmann-like Domain"/>
    <property type="match status" value="1"/>
</dbReference>
<dbReference type="InterPro" id="IPR051687">
    <property type="entry name" value="Peroxisomal_Beta-Oxidation"/>
</dbReference>
<dbReference type="AlphaFoldDB" id="A0A2N0ZLI2"/>
<evidence type="ECO:0000259" key="4">
    <source>
        <dbReference type="SMART" id="SM00822"/>
    </source>
</evidence>
<dbReference type="EMBL" id="PISD01000008">
    <property type="protein sequence ID" value="PKG30374.1"/>
    <property type="molecule type" value="Genomic_DNA"/>
</dbReference>
<dbReference type="GO" id="GO:0008206">
    <property type="term" value="P:bile acid metabolic process"/>
    <property type="evidence" value="ECO:0007669"/>
    <property type="project" value="UniProtKB-ARBA"/>
</dbReference>
<dbReference type="GO" id="GO:0016491">
    <property type="term" value="F:oxidoreductase activity"/>
    <property type="evidence" value="ECO:0007669"/>
    <property type="project" value="UniProtKB-KW"/>
</dbReference>
<dbReference type="PANTHER" id="PTHR45024:SF3">
    <property type="entry name" value="BLL2957 PROTEIN"/>
    <property type="match status" value="1"/>
</dbReference>
<evidence type="ECO:0000313" key="5">
    <source>
        <dbReference type="EMBL" id="PKG30374.1"/>
    </source>
</evidence>
<dbReference type="SMART" id="SM00822">
    <property type="entry name" value="PKS_KR"/>
    <property type="match status" value="1"/>
</dbReference>
<keyword evidence="6" id="KW-1185">Reference proteome</keyword>
<dbReference type="InterPro" id="IPR020904">
    <property type="entry name" value="Sc_DH/Rdtase_CS"/>
</dbReference>
<keyword evidence="2" id="KW-0560">Oxidoreductase</keyword>
<dbReference type="Pfam" id="PF00106">
    <property type="entry name" value="adh_short"/>
    <property type="match status" value="1"/>
</dbReference>
<sequence length="303" mass="32173">MGNLQGKVAIVTGSGRGIGREIAILLAKEGASVVVNDLGGGSDGKGNDTKVADEVVAEIKEFGGAAIANDQSVTELENAENIVNTAVEEFGGIDIVVNNAGILRDRMVFKMSEEEWDAVIAVHLKGSFNMTRAASPHFKEQKSGRFINFTSTSGLIGNVGQANYAAAKLGIAGLNKITALDMARYNVTANAVAPFAWSRLIGSIPTDSDKEKARVDKLKKLSPAHIAPLVAFLCSDEAADVSGQIFGVRGKEIMVFSQPRPIRSVYKEEGWSIESLSEIKGSLQGSFTPLEVSADVFPYEPLV</sequence>
<dbReference type="Proteomes" id="UP000233343">
    <property type="component" value="Unassembled WGS sequence"/>
</dbReference>
<dbReference type="InterPro" id="IPR002347">
    <property type="entry name" value="SDR_fam"/>
</dbReference>
<accession>A0A2N0ZLI2</accession>
<dbReference type="InterPro" id="IPR036291">
    <property type="entry name" value="NAD(P)-bd_dom_sf"/>
</dbReference>
<comment type="caution">
    <text evidence="5">The sequence shown here is derived from an EMBL/GenBank/DDBJ whole genome shotgun (WGS) entry which is preliminary data.</text>
</comment>
<evidence type="ECO:0000313" key="6">
    <source>
        <dbReference type="Proteomes" id="UP000233343"/>
    </source>
</evidence>
<dbReference type="PROSITE" id="PS00061">
    <property type="entry name" value="ADH_SHORT"/>
    <property type="match status" value="1"/>
</dbReference>
<name>A0A2N0ZLI2_9BACI</name>